<evidence type="ECO:0000256" key="6">
    <source>
        <dbReference type="ARBA" id="ARBA00023170"/>
    </source>
</evidence>
<sequence>MDSRMNTQDCAWADIFDEQSRTNLKEGFIVTGAISALLSAWLNVALLFTNLRLDLSYRNLTFFTAVACARRAASVCYHLLPFNQPGSNDHGIEVTCDFFGFWDSFLAVYEVECLTHVCIERYVVAKYITRGWPIQKNHYILYQGLCVLFAALYSLPPLLGIGRYALDFSCQSCVLDMVLPGTWERFIVVAIFILRSVKSTGFMITMLVWARTLESKYDNSESLIREFKFTNSVIIVTMANLLCWLPISLIRGWVVLSYMFANDVQVKPCSTSIQWAVWIHWISPAITTIAMFLIDERAHQKMINICKGDGKIDEDKKNE</sequence>
<organism evidence="11 12">
    <name type="scientific">Brenthis ino</name>
    <name type="common">lesser marbled fritillary</name>
    <dbReference type="NCBI Taxonomy" id="405034"/>
    <lineage>
        <taxon>Eukaryota</taxon>
        <taxon>Metazoa</taxon>
        <taxon>Ecdysozoa</taxon>
        <taxon>Arthropoda</taxon>
        <taxon>Hexapoda</taxon>
        <taxon>Insecta</taxon>
        <taxon>Pterygota</taxon>
        <taxon>Neoptera</taxon>
        <taxon>Endopterygota</taxon>
        <taxon>Lepidoptera</taxon>
        <taxon>Glossata</taxon>
        <taxon>Ditrysia</taxon>
        <taxon>Papilionoidea</taxon>
        <taxon>Nymphalidae</taxon>
        <taxon>Heliconiinae</taxon>
        <taxon>Argynnini</taxon>
        <taxon>Brenthis</taxon>
    </lineage>
</organism>
<keyword evidence="9" id="KW-0844">Vision</keyword>
<dbReference type="InterPro" id="IPR000276">
    <property type="entry name" value="GPCR_Rhodpsn"/>
</dbReference>
<evidence type="ECO:0000256" key="8">
    <source>
        <dbReference type="ARBA" id="ARBA00023224"/>
    </source>
</evidence>
<evidence type="ECO:0000256" key="3">
    <source>
        <dbReference type="ARBA" id="ARBA00022989"/>
    </source>
</evidence>
<evidence type="ECO:0000256" key="7">
    <source>
        <dbReference type="ARBA" id="ARBA00023180"/>
    </source>
</evidence>
<proteinExistence type="predicted"/>
<keyword evidence="9" id="KW-0716">Sensory transduction</keyword>
<evidence type="ECO:0000256" key="10">
    <source>
        <dbReference type="SAM" id="Phobius"/>
    </source>
</evidence>
<evidence type="ECO:0000256" key="9">
    <source>
        <dbReference type="ARBA" id="ARBA00023305"/>
    </source>
</evidence>
<dbReference type="GO" id="GO:0016020">
    <property type="term" value="C:membrane"/>
    <property type="evidence" value="ECO:0007669"/>
    <property type="project" value="UniProtKB-SubCell"/>
</dbReference>
<feature type="transmembrane region" description="Helical" evidence="10">
    <location>
        <begin position="28"/>
        <end position="48"/>
    </location>
</feature>
<feature type="non-terminal residue" evidence="11">
    <location>
        <position position="319"/>
    </location>
</feature>
<protein>
    <recommendedName>
        <fullName evidence="13">G-protein coupled receptors family 1 profile domain-containing protein</fullName>
    </recommendedName>
</protein>
<dbReference type="GO" id="GO:0004930">
    <property type="term" value="F:G protein-coupled receptor activity"/>
    <property type="evidence" value="ECO:0007669"/>
    <property type="project" value="UniProtKB-KW"/>
</dbReference>
<feature type="transmembrane region" description="Helical" evidence="10">
    <location>
        <begin position="186"/>
        <end position="210"/>
    </location>
</feature>
<feature type="transmembrane region" description="Helical" evidence="10">
    <location>
        <begin position="275"/>
        <end position="294"/>
    </location>
</feature>
<dbReference type="Proteomes" id="UP000838878">
    <property type="component" value="Chromosome 5"/>
</dbReference>
<dbReference type="AlphaFoldDB" id="A0A8J9UUE8"/>
<evidence type="ECO:0000313" key="12">
    <source>
        <dbReference type="Proteomes" id="UP000838878"/>
    </source>
</evidence>
<keyword evidence="3 10" id="KW-1133">Transmembrane helix</keyword>
<evidence type="ECO:0000256" key="5">
    <source>
        <dbReference type="ARBA" id="ARBA00023136"/>
    </source>
</evidence>
<keyword evidence="2 10" id="KW-0812">Transmembrane</keyword>
<evidence type="ECO:0000256" key="2">
    <source>
        <dbReference type="ARBA" id="ARBA00022692"/>
    </source>
</evidence>
<keyword evidence="4" id="KW-0297">G-protein coupled receptor</keyword>
<dbReference type="SUPFAM" id="SSF81321">
    <property type="entry name" value="Family A G protein-coupled receptor-like"/>
    <property type="match status" value="1"/>
</dbReference>
<keyword evidence="7" id="KW-0325">Glycoprotein</keyword>
<keyword evidence="5 10" id="KW-0472">Membrane</keyword>
<feature type="transmembrane region" description="Helical" evidence="10">
    <location>
        <begin position="140"/>
        <end position="166"/>
    </location>
</feature>
<comment type="subcellular location">
    <subcellularLocation>
        <location evidence="1">Membrane</location>
        <topology evidence="1">Multi-pass membrane protein</topology>
    </subcellularLocation>
</comment>
<keyword evidence="8" id="KW-0807">Transducer</keyword>
<dbReference type="InterPro" id="IPR050125">
    <property type="entry name" value="GPCR_opsins"/>
</dbReference>
<name>A0A8J9UUE8_9NEOP</name>
<evidence type="ECO:0000256" key="4">
    <source>
        <dbReference type="ARBA" id="ARBA00023040"/>
    </source>
</evidence>
<accession>A0A8J9UUE8</accession>
<keyword evidence="6" id="KW-0675">Receptor</keyword>
<dbReference type="EMBL" id="OV170225">
    <property type="protein sequence ID" value="CAH0726052.1"/>
    <property type="molecule type" value="Genomic_DNA"/>
</dbReference>
<evidence type="ECO:0000313" key="11">
    <source>
        <dbReference type="EMBL" id="CAH0726052.1"/>
    </source>
</evidence>
<evidence type="ECO:0000256" key="1">
    <source>
        <dbReference type="ARBA" id="ARBA00004141"/>
    </source>
</evidence>
<dbReference type="Gene3D" id="1.20.1070.10">
    <property type="entry name" value="Rhodopsin 7-helix transmembrane proteins"/>
    <property type="match status" value="1"/>
</dbReference>
<keyword evidence="12" id="KW-1185">Reference proteome</keyword>
<dbReference type="OrthoDB" id="7217071at2759"/>
<dbReference type="Pfam" id="PF00001">
    <property type="entry name" value="7tm_1"/>
    <property type="match status" value="1"/>
</dbReference>
<dbReference type="PANTHER" id="PTHR24240">
    <property type="entry name" value="OPSIN"/>
    <property type="match status" value="1"/>
</dbReference>
<feature type="transmembrane region" description="Helical" evidence="10">
    <location>
        <begin position="231"/>
        <end position="255"/>
    </location>
</feature>
<dbReference type="GO" id="GO:0007601">
    <property type="term" value="P:visual perception"/>
    <property type="evidence" value="ECO:0007669"/>
    <property type="project" value="UniProtKB-KW"/>
</dbReference>
<reference evidence="11" key="1">
    <citation type="submission" date="2021-12" db="EMBL/GenBank/DDBJ databases">
        <authorList>
            <person name="Martin H S."/>
        </authorList>
    </citation>
    <scope>NUCLEOTIDE SEQUENCE</scope>
</reference>
<evidence type="ECO:0008006" key="13">
    <source>
        <dbReference type="Google" id="ProtNLM"/>
    </source>
</evidence>
<gene>
    <name evidence="11" type="ORF">BINO364_LOCUS11571</name>
</gene>